<dbReference type="Pfam" id="PF11154">
    <property type="entry name" value="DUF2934"/>
    <property type="match status" value="1"/>
</dbReference>
<dbReference type="Proteomes" id="UP000652760">
    <property type="component" value="Unassembled WGS sequence"/>
</dbReference>
<evidence type="ECO:0000313" key="3">
    <source>
        <dbReference type="Proteomes" id="UP000652760"/>
    </source>
</evidence>
<reference evidence="3" key="1">
    <citation type="submission" date="2021-01" db="EMBL/GenBank/DDBJ databases">
        <title>Genome public.</title>
        <authorList>
            <person name="Liu C."/>
            <person name="Sun Q."/>
        </authorList>
    </citation>
    <scope>NUCLEOTIDE SEQUENCE [LARGE SCALE GENOMIC DNA]</scope>
    <source>
        <strain evidence="3">YIM B02556</strain>
    </source>
</reference>
<accession>A0ABS1FES6</accession>
<keyword evidence="3" id="KW-1185">Reference proteome</keyword>
<sequence length="86" mass="9946">MDHPMEQDRSLRIRERAYALWERDGRPDGQQERHWREAEAAILTEQSGLAPDARLAEAIARHITEETPRPRRTPRVAGGARQRSHA</sequence>
<proteinExistence type="predicted"/>
<gene>
    <name evidence="2" type="ORF">JHL17_31415</name>
</gene>
<name>A0ABS1FES6_9PROT</name>
<evidence type="ECO:0000313" key="2">
    <source>
        <dbReference type="EMBL" id="MBK1841915.1"/>
    </source>
</evidence>
<organism evidence="2 3">
    <name type="scientific">Azospirillum endophyticum</name>
    <dbReference type="NCBI Taxonomy" id="2800326"/>
    <lineage>
        <taxon>Bacteria</taxon>
        <taxon>Pseudomonadati</taxon>
        <taxon>Pseudomonadota</taxon>
        <taxon>Alphaproteobacteria</taxon>
        <taxon>Rhodospirillales</taxon>
        <taxon>Azospirillaceae</taxon>
        <taxon>Azospirillum</taxon>
    </lineage>
</organism>
<comment type="caution">
    <text evidence="2">The sequence shown here is derived from an EMBL/GenBank/DDBJ whole genome shotgun (WGS) entry which is preliminary data.</text>
</comment>
<feature type="region of interest" description="Disordered" evidence="1">
    <location>
        <begin position="61"/>
        <end position="86"/>
    </location>
</feature>
<protein>
    <submittedName>
        <fullName evidence="2">DUF2934 domain-containing protein</fullName>
    </submittedName>
</protein>
<evidence type="ECO:0000256" key="1">
    <source>
        <dbReference type="SAM" id="MobiDB-lite"/>
    </source>
</evidence>
<dbReference type="EMBL" id="JAENHM010000074">
    <property type="protein sequence ID" value="MBK1841915.1"/>
    <property type="molecule type" value="Genomic_DNA"/>
</dbReference>
<dbReference type="InterPro" id="IPR021327">
    <property type="entry name" value="DUF2934"/>
</dbReference>